<proteinExistence type="inferred from homology"/>
<accession>A0A7R9F7Q9</accession>
<dbReference type="PRINTS" id="PR00385">
    <property type="entry name" value="P450"/>
</dbReference>
<keyword evidence="8" id="KW-0492">Microsome</keyword>
<dbReference type="GO" id="GO:0016705">
    <property type="term" value="F:oxidoreductase activity, acting on paired donors, with incorporation or reduction of molecular oxygen"/>
    <property type="evidence" value="ECO:0007669"/>
    <property type="project" value="InterPro"/>
</dbReference>
<evidence type="ECO:0000256" key="7">
    <source>
        <dbReference type="ARBA" id="ARBA00022824"/>
    </source>
</evidence>
<dbReference type="InterPro" id="IPR017972">
    <property type="entry name" value="Cyt_P450_CS"/>
</dbReference>
<dbReference type="InterPro" id="IPR002401">
    <property type="entry name" value="Cyt_P450_E_grp-I"/>
</dbReference>
<comment type="cofactor">
    <cofactor evidence="1 13">
        <name>heme</name>
        <dbReference type="ChEBI" id="CHEBI:30413"/>
    </cofactor>
</comment>
<evidence type="ECO:0000256" key="8">
    <source>
        <dbReference type="ARBA" id="ARBA00022848"/>
    </source>
</evidence>
<feature type="transmembrane region" description="Helical" evidence="14">
    <location>
        <begin position="6"/>
        <end position="27"/>
    </location>
</feature>
<evidence type="ECO:0008006" key="16">
    <source>
        <dbReference type="Google" id="ProtNLM"/>
    </source>
</evidence>
<evidence type="ECO:0000256" key="1">
    <source>
        <dbReference type="ARBA" id="ARBA00001971"/>
    </source>
</evidence>
<organism evidence="15">
    <name type="scientific">Timema bartmani</name>
    <dbReference type="NCBI Taxonomy" id="61472"/>
    <lineage>
        <taxon>Eukaryota</taxon>
        <taxon>Metazoa</taxon>
        <taxon>Ecdysozoa</taxon>
        <taxon>Arthropoda</taxon>
        <taxon>Hexapoda</taxon>
        <taxon>Insecta</taxon>
        <taxon>Pterygota</taxon>
        <taxon>Neoptera</taxon>
        <taxon>Polyneoptera</taxon>
        <taxon>Phasmatodea</taxon>
        <taxon>Timematodea</taxon>
        <taxon>Timematoidea</taxon>
        <taxon>Timematidae</taxon>
        <taxon>Timema</taxon>
    </lineage>
</organism>
<evidence type="ECO:0000256" key="10">
    <source>
        <dbReference type="ARBA" id="ARBA00023004"/>
    </source>
</evidence>
<dbReference type="Pfam" id="PF00067">
    <property type="entry name" value="p450"/>
    <property type="match status" value="4"/>
</dbReference>
<dbReference type="PRINTS" id="PR00463">
    <property type="entry name" value="EP450I"/>
</dbReference>
<dbReference type="InterPro" id="IPR050476">
    <property type="entry name" value="Insect_CytP450_Detox"/>
</dbReference>
<keyword evidence="11" id="KW-0503">Monooxygenase</keyword>
<evidence type="ECO:0000256" key="11">
    <source>
        <dbReference type="ARBA" id="ARBA00023033"/>
    </source>
</evidence>
<evidence type="ECO:0000256" key="4">
    <source>
        <dbReference type="ARBA" id="ARBA00010617"/>
    </source>
</evidence>
<name>A0A7R9F7Q9_9NEOP</name>
<evidence type="ECO:0000256" key="6">
    <source>
        <dbReference type="ARBA" id="ARBA00022723"/>
    </source>
</evidence>
<dbReference type="GO" id="GO:0005789">
    <property type="term" value="C:endoplasmic reticulum membrane"/>
    <property type="evidence" value="ECO:0007669"/>
    <property type="project" value="UniProtKB-SubCell"/>
</dbReference>
<dbReference type="PANTHER" id="PTHR24292:SF54">
    <property type="entry name" value="CYP9F3-RELATED"/>
    <property type="match status" value="1"/>
</dbReference>
<sequence length="985" mass="112700">MAIITDYIGLDIVLFLTLIISALYLYLTRNFNYWKKKGIPYLKPTPFFGNLKDIILQKQHIGEYLRTAYEKTSGEPYFGLFAIDKPVIVAKDMDVIKNILVKDFDKFSDRSLSPVESVDPLSAKNLFGQKGLKWRHLRVKMTPTFTSGKLKKMFYLVDECAQKLTEIIEQESVKDKPVIVAKDMDVIKNILVKDFDKFSDRSLSPVESVDPLSAKNLFGQKGLKWRHLRVKMTPTFTSGKLKKMFYLVDECAQKLTEIIEQESVKGKPILVKETMARFTTDVIASCAFGVKSNAMTDPNSEFRKILRRIFELDVISSIKMALAFFVPSIVQTFKLKLLDETVATFVRKTLWDNVEYREKNGIVRHDFVDLLMQLRNSGEVIDDKENDHDIKENYSLTNENNKVKSERNKNSKNGEIAQINTPDFSKPILVKETMARFTTDVIASCAFGVKSNAMTDPNSEFRKILRRIFELDVISSIKMALAFFVPSIVQTFKLKLLDETVATFVRKTLWDNVEYREKNGIVRHDFVDLLMQLRNSGEVIDDKENDHDIKENYSLTNENNKVKSERNKNSKNGEIAQINTPDFKFEGDDFVAQAFVFLAAGFETSSTTTTFALYELALNPDIQNKLRHEIITVLEKHDRKVTYDAMMEMNYLDMVVSEFEGDDFVAQAFVFLAAGFETSSTTTTFALYELALNPDIQNKLRHEIITVLEKHDRKVTYDAMMEMNYLDMVVSGYLFDPTKLLSRPSSSDGRELERMFKDLPAFRDLQCDFQLGHKELCTLISEQIDSDYVDVVKALIGLKHKETLRKYPALPFLDRSAQVDYKIPGTNDILEKGTTVFIPTFGIHYDPKYYPNPEKFDPERFSAKNKNDIPKYANLPFGEGPRNCIGMRFGLMQVKTGLIHLLSKFEVNRHKETPVPVTFVTSSPTLGPVGMRFGLMQVKTGLIHLLSKFEVNRHKETPVPVTFVTSSPTLGPVGDMPLIFNKIRG</sequence>
<dbReference type="SUPFAM" id="SSF48264">
    <property type="entry name" value="Cytochrome P450"/>
    <property type="match status" value="4"/>
</dbReference>
<keyword evidence="9" id="KW-0560">Oxidoreductase</keyword>
<dbReference type="PROSITE" id="PS00086">
    <property type="entry name" value="CYTOCHROME_P450"/>
    <property type="match status" value="1"/>
</dbReference>
<dbReference type="InterPro" id="IPR001128">
    <property type="entry name" value="Cyt_P450"/>
</dbReference>
<reference evidence="15" key="1">
    <citation type="submission" date="2020-11" db="EMBL/GenBank/DDBJ databases">
        <authorList>
            <person name="Tran Van P."/>
        </authorList>
    </citation>
    <scope>NUCLEOTIDE SEQUENCE</scope>
</reference>
<dbReference type="InterPro" id="IPR036396">
    <property type="entry name" value="Cyt_P450_sf"/>
</dbReference>
<dbReference type="GO" id="GO:0005506">
    <property type="term" value="F:iron ion binding"/>
    <property type="evidence" value="ECO:0007669"/>
    <property type="project" value="InterPro"/>
</dbReference>
<keyword evidence="6 13" id="KW-0479">Metal-binding</keyword>
<evidence type="ECO:0000256" key="14">
    <source>
        <dbReference type="SAM" id="Phobius"/>
    </source>
</evidence>
<evidence type="ECO:0000256" key="13">
    <source>
        <dbReference type="PIRSR" id="PIRSR602401-1"/>
    </source>
</evidence>
<comment type="similarity">
    <text evidence="4">Belongs to the cytochrome P450 family.</text>
</comment>
<evidence type="ECO:0000313" key="15">
    <source>
        <dbReference type="EMBL" id="CAD7447422.1"/>
    </source>
</evidence>
<keyword evidence="10 13" id="KW-0408">Iron</keyword>
<keyword evidence="7" id="KW-0256">Endoplasmic reticulum</keyword>
<protein>
    <recommendedName>
        <fullName evidence="16">Cytochrome P450</fullName>
    </recommendedName>
</protein>
<keyword evidence="14" id="KW-1133">Transmembrane helix</keyword>
<comment type="subcellular location">
    <subcellularLocation>
        <location evidence="3">Endoplasmic reticulum membrane</location>
        <topology evidence="3">Peripheral membrane protein</topology>
    </subcellularLocation>
    <subcellularLocation>
        <location evidence="2">Microsome membrane</location>
        <topology evidence="2">Peripheral membrane protein</topology>
    </subcellularLocation>
</comment>
<dbReference type="CDD" id="cd11056">
    <property type="entry name" value="CYP6-like"/>
    <property type="match status" value="1"/>
</dbReference>
<dbReference type="Gene3D" id="1.10.630.10">
    <property type="entry name" value="Cytochrome P450"/>
    <property type="match status" value="5"/>
</dbReference>
<gene>
    <name evidence="15" type="ORF">TBIB3V08_LOCUS9737</name>
</gene>
<dbReference type="PANTHER" id="PTHR24292">
    <property type="entry name" value="CYTOCHROME P450"/>
    <property type="match status" value="1"/>
</dbReference>
<feature type="binding site" description="axial binding residue" evidence="13">
    <location>
        <position position="884"/>
    </location>
    <ligand>
        <name>heme</name>
        <dbReference type="ChEBI" id="CHEBI:30413"/>
    </ligand>
    <ligandPart>
        <name>Fe</name>
        <dbReference type="ChEBI" id="CHEBI:18248"/>
    </ligandPart>
</feature>
<dbReference type="AlphaFoldDB" id="A0A7R9F7Q9"/>
<evidence type="ECO:0000256" key="5">
    <source>
        <dbReference type="ARBA" id="ARBA00022617"/>
    </source>
</evidence>
<keyword evidence="14" id="KW-0812">Transmembrane</keyword>
<dbReference type="EMBL" id="OD568875">
    <property type="protein sequence ID" value="CAD7447422.1"/>
    <property type="molecule type" value="Genomic_DNA"/>
</dbReference>
<keyword evidence="12 14" id="KW-0472">Membrane</keyword>
<evidence type="ECO:0000256" key="9">
    <source>
        <dbReference type="ARBA" id="ARBA00023002"/>
    </source>
</evidence>
<dbReference type="GO" id="GO:0020037">
    <property type="term" value="F:heme binding"/>
    <property type="evidence" value="ECO:0007669"/>
    <property type="project" value="InterPro"/>
</dbReference>
<evidence type="ECO:0000256" key="2">
    <source>
        <dbReference type="ARBA" id="ARBA00004174"/>
    </source>
</evidence>
<evidence type="ECO:0000256" key="12">
    <source>
        <dbReference type="ARBA" id="ARBA00023136"/>
    </source>
</evidence>
<keyword evidence="5 13" id="KW-0349">Heme</keyword>
<evidence type="ECO:0000256" key="3">
    <source>
        <dbReference type="ARBA" id="ARBA00004406"/>
    </source>
</evidence>
<dbReference type="GO" id="GO:0004497">
    <property type="term" value="F:monooxygenase activity"/>
    <property type="evidence" value="ECO:0007669"/>
    <property type="project" value="UniProtKB-KW"/>
</dbReference>